<dbReference type="GO" id="GO:0004553">
    <property type="term" value="F:hydrolase activity, hydrolyzing O-glycosyl compounds"/>
    <property type="evidence" value="ECO:0007669"/>
    <property type="project" value="InterPro"/>
</dbReference>
<organism evidence="5 6">
    <name type="scientific">Alloscardovia omnicolens</name>
    <dbReference type="NCBI Taxonomy" id="419015"/>
    <lineage>
        <taxon>Bacteria</taxon>
        <taxon>Bacillati</taxon>
        <taxon>Actinomycetota</taxon>
        <taxon>Actinomycetes</taxon>
        <taxon>Bifidobacteriales</taxon>
        <taxon>Bifidobacteriaceae</taxon>
        <taxon>Alloscardovia</taxon>
    </lineage>
</organism>
<dbReference type="InterPro" id="IPR036881">
    <property type="entry name" value="Glyco_hydro_3_C_sf"/>
</dbReference>
<dbReference type="Gene3D" id="3.20.20.300">
    <property type="entry name" value="Glycoside hydrolase, family 3, N-terminal domain"/>
    <property type="match status" value="1"/>
</dbReference>
<evidence type="ECO:0000256" key="1">
    <source>
        <dbReference type="ARBA" id="ARBA00005336"/>
    </source>
</evidence>
<evidence type="ECO:0000256" key="2">
    <source>
        <dbReference type="ARBA" id="ARBA00022801"/>
    </source>
</evidence>
<dbReference type="InterPro" id="IPR001764">
    <property type="entry name" value="Glyco_hydro_3_N"/>
</dbReference>
<dbReference type="Gene3D" id="2.60.40.10">
    <property type="entry name" value="Immunoglobulins"/>
    <property type="match status" value="1"/>
</dbReference>
<keyword evidence="3" id="KW-0472">Membrane</keyword>
<gene>
    <name evidence="5" type="ORF">CYJ32_06565</name>
</gene>
<keyword evidence="3" id="KW-1133">Transmembrane helix</keyword>
<feature type="transmembrane region" description="Helical" evidence="3">
    <location>
        <begin position="943"/>
        <end position="965"/>
    </location>
</feature>
<feature type="transmembrane region" description="Helical" evidence="3">
    <location>
        <begin position="50"/>
        <end position="72"/>
    </location>
</feature>
<dbReference type="InterPro" id="IPR050288">
    <property type="entry name" value="Cellulose_deg_GH3"/>
</dbReference>
<evidence type="ECO:0000313" key="5">
    <source>
        <dbReference type="EMBL" id="PKZ14594.1"/>
    </source>
</evidence>
<name>A0A2I1M3A4_9BIFI</name>
<dbReference type="SUPFAM" id="SSF51445">
    <property type="entry name" value="(Trans)glycosidases"/>
    <property type="match status" value="1"/>
</dbReference>
<feature type="domain" description="Fibronectin type III-like" evidence="4">
    <location>
        <begin position="459"/>
        <end position="533"/>
    </location>
</feature>
<comment type="similarity">
    <text evidence="1">Belongs to the glycosyl hydrolase 3 family.</text>
</comment>
<dbReference type="PRINTS" id="PR00133">
    <property type="entry name" value="GLHYDRLASE3"/>
</dbReference>
<dbReference type="AlphaFoldDB" id="A0A2I1M3A4"/>
<dbReference type="SMART" id="SM01217">
    <property type="entry name" value="Fn3_like"/>
    <property type="match status" value="1"/>
</dbReference>
<dbReference type="Pfam" id="PF00933">
    <property type="entry name" value="Glyco_hydro_3"/>
    <property type="match status" value="1"/>
</dbReference>
<proteinExistence type="inferred from homology"/>
<reference evidence="5 6" key="1">
    <citation type="submission" date="2017-12" db="EMBL/GenBank/DDBJ databases">
        <title>Phylogenetic diversity of female urinary microbiome.</title>
        <authorList>
            <person name="Thomas-White K."/>
            <person name="Wolfe A.J."/>
        </authorList>
    </citation>
    <scope>NUCLEOTIDE SEQUENCE [LARGE SCALE GENOMIC DNA]</scope>
    <source>
        <strain evidence="5 6">UMB0064</strain>
    </source>
</reference>
<dbReference type="InterPro" id="IPR013783">
    <property type="entry name" value="Ig-like_fold"/>
</dbReference>
<dbReference type="InterPro" id="IPR017853">
    <property type="entry name" value="GH"/>
</dbReference>
<evidence type="ECO:0000256" key="3">
    <source>
        <dbReference type="SAM" id="Phobius"/>
    </source>
</evidence>
<keyword evidence="3" id="KW-0812">Transmembrane</keyword>
<dbReference type="SUPFAM" id="SSF52279">
    <property type="entry name" value="Beta-D-glucan exohydrolase, C-terminal domain"/>
    <property type="match status" value="1"/>
</dbReference>
<feature type="transmembrane region" description="Helical" evidence="3">
    <location>
        <begin position="20"/>
        <end position="38"/>
    </location>
</feature>
<dbReference type="InterPro" id="IPR002772">
    <property type="entry name" value="Glyco_hydro_3_C"/>
</dbReference>
<dbReference type="Pfam" id="PF01915">
    <property type="entry name" value="Glyco_hydro_3_C"/>
    <property type="match status" value="1"/>
</dbReference>
<dbReference type="PANTHER" id="PTHR42715">
    <property type="entry name" value="BETA-GLUCOSIDASE"/>
    <property type="match status" value="1"/>
</dbReference>
<accession>A0A2I1M3A4</accession>
<dbReference type="InterPro" id="IPR026891">
    <property type="entry name" value="Fn3-like"/>
</dbReference>
<comment type="caution">
    <text evidence="5">The sequence shown here is derived from an EMBL/GenBank/DDBJ whole genome shotgun (WGS) entry which is preliminary data.</text>
</comment>
<dbReference type="Pfam" id="PF14310">
    <property type="entry name" value="Fn3-like"/>
    <property type="match status" value="1"/>
</dbReference>
<evidence type="ECO:0000313" key="6">
    <source>
        <dbReference type="Proteomes" id="UP000242263"/>
    </source>
</evidence>
<dbReference type="Proteomes" id="UP000242263">
    <property type="component" value="Unassembled WGS sequence"/>
</dbReference>
<dbReference type="InterPro" id="IPR036962">
    <property type="entry name" value="Glyco_hydro_3_N_sf"/>
</dbReference>
<dbReference type="PANTHER" id="PTHR42715:SF10">
    <property type="entry name" value="BETA-GLUCOSIDASE"/>
    <property type="match status" value="1"/>
</dbReference>
<sequence>MFSINMEDVYKMLETMRGQLIALGVILALAIIITVAVNKKTIKNTAARKLIHSQSWIIAAVGVILSVSMILFEPLYSTLNLMSGSGNLTQPTIKAAKQLAENIEDEGIVLLKNENNSLPLKSHKLNVFGWASTNPIYGGSGSGSMNDSYPTVSLLEGLKNAGFETNTVLSDFYTKYRADRPTAGMTGADWSLPEPTADSYADSMITDAQEFSDEALLVLGRPGGEGNDLPHDMSAVKTLKPGEKMEMSPMGPIGANYQNNSKDYNDFEKGKGYLDLSQTEENLVKLVTSKFNKVTVVYNGANTLNLGFVDEYPQIQSVLWTPPAGQTGFNSLGKVLSGSVNPSGKTTDTFLKDFSKAPWFNNIGAFSYTNTDDLAVESLGGEVTSTFVNYVEGIYVGYRFFETAAAEGALDYNSTVQYPFGYGLSYTTFNQKMGEVNYSNGSISFDVTVTNTGSVAGKTPVQIYYNPPYANGGIEKSVANLVAFAKTKELKPGESGIVPITFNESDMASYDQSGEGAYKLEAGDYEISVNENSHVKIASQSVNVSSTITYDESNPRQTDKQAAHNEFAEADGDGTVTYLSRANSFANYAESTAAPTNFELPEKYKSEMIAQKNYSDDKYFSKTEYTGEMPTTGAKNGVQLYQLYGKDYDDKLWDKLLDGLTVDQMRDLISLAGFNTIAIDSIGKVRQSDIDGPAALNNNFTKQGSIGFPASVTVANTWNKDLATQYGDLIGTMAVEMHVTGWYAPGLNTHRSPYGGRNFEYFSEDGLLGGTMAAAQVAAAKKHGIYSFMKHFALNDQETNRNNLLHTWSNEQAIREIYLKPFEYGVKDGGATAMMSSFNFIGNDWSGSTAPLLRTVLRGEWGFRGMVETDYAGVAFMIGNRAILNGNDAMLATMATYNMVTNTDNPKIVQAMREASHNILYTTVNSWVYKDGAPKAEIAAWQWIYWAVIVVATVLLIGAEWLAIVRFMKRRKA</sequence>
<dbReference type="GO" id="GO:0005975">
    <property type="term" value="P:carbohydrate metabolic process"/>
    <property type="evidence" value="ECO:0007669"/>
    <property type="project" value="InterPro"/>
</dbReference>
<dbReference type="RefSeq" id="WP_101541512.1">
    <property type="nucleotide sequence ID" value="NZ_JAHACM010000004.1"/>
</dbReference>
<dbReference type="Gene3D" id="3.40.50.1700">
    <property type="entry name" value="Glycoside hydrolase family 3 C-terminal domain"/>
    <property type="match status" value="1"/>
</dbReference>
<dbReference type="EMBL" id="PKGU01000004">
    <property type="protein sequence ID" value="PKZ14594.1"/>
    <property type="molecule type" value="Genomic_DNA"/>
</dbReference>
<protein>
    <submittedName>
        <fullName evidence="5">Beta-glucosidase</fullName>
    </submittedName>
</protein>
<keyword evidence="2" id="KW-0378">Hydrolase</keyword>
<evidence type="ECO:0000259" key="4">
    <source>
        <dbReference type="SMART" id="SM01217"/>
    </source>
</evidence>